<protein>
    <submittedName>
        <fullName evidence="1">SapC protein</fullName>
    </submittedName>
</protein>
<accession>A0A1I3JKY6</accession>
<dbReference type="Proteomes" id="UP000242763">
    <property type="component" value="Unassembled WGS sequence"/>
</dbReference>
<dbReference type="STRING" id="1121003.SAMN03080618_00885"/>
<name>A0A1I3JKY6_9HYPH</name>
<sequence length="268" mass="29320">MSGNFELIRHETHGDKAWKRFSGYQFALGANTAHLAAQEIAKAALVMPLAFMQVEAKVSLVAICGLLPQQNLFVAPDGRWAGAYVPAVFRSYPFKLAKSGENNLSLCIDTDSGLLVNRSEGEALFNDDASPTQAVQQVMQFLAQITQGQETASRAATALSQAGLLEPWPIRVREAEGEREVNGLLRVNEQALNSLDDENFLPLRKTGALQLAYAQMLSSGNMEVLAKLAQTHEAIRQRQEAANAEHQRLLQPNGSDTAAIDWSKIFND</sequence>
<reference evidence="2" key="1">
    <citation type="submission" date="2016-10" db="EMBL/GenBank/DDBJ databases">
        <authorList>
            <person name="Varghese N."/>
            <person name="Submissions S."/>
        </authorList>
    </citation>
    <scope>NUCLEOTIDE SEQUENCE [LARGE SCALE GENOMIC DNA]</scope>
    <source>
        <strain evidence="2">DSM 21857</strain>
    </source>
</reference>
<dbReference type="AlphaFoldDB" id="A0A1I3JKY6"/>
<dbReference type="InterPro" id="IPR010836">
    <property type="entry name" value="SapC"/>
</dbReference>
<evidence type="ECO:0000313" key="2">
    <source>
        <dbReference type="Proteomes" id="UP000242763"/>
    </source>
</evidence>
<dbReference type="OrthoDB" id="9806524at2"/>
<keyword evidence="2" id="KW-1185">Reference proteome</keyword>
<evidence type="ECO:0000313" key="1">
    <source>
        <dbReference type="EMBL" id="SFI60535.1"/>
    </source>
</evidence>
<gene>
    <name evidence="1" type="ORF">SAMN03080618_00885</name>
</gene>
<dbReference type="Pfam" id="PF07277">
    <property type="entry name" value="SapC"/>
    <property type="match status" value="1"/>
</dbReference>
<proteinExistence type="predicted"/>
<dbReference type="RefSeq" id="WP_091519111.1">
    <property type="nucleotide sequence ID" value="NZ_FORF01000004.1"/>
</dbReference>
<organism evidence="1 2">
    <name type="scientific">Aquamicrobium aerolatum DSM 21857</name>
    <dbReference type="NCBI Taxonomy" id="1121003"/>
    <lineage>
        <taxon>Bacteria</taxon>
        <taxon>Pseudomonadati</taxon>
        <taxon>Pseudomonadota</taxon>
        <taxon>Alphaproteobacteria</taxon>
        <taxon>Hyphomicrobiales</taxon>
        <taxon>Phyllobacteriaceae</taxon>
        <taxon>Aerobium</taxon>
    </lineage>
</organism>
<dbReference type="EMBL" id="FORF01000004">
    <property type="protein sequence ID" value="SFI60535.1"/>
    <property type="molecule type" value="Genomic_DNA"/>
</dbReference>